<evidence type="ECO:0000313" key="2">
    <source>
        <dbReference type="EMBL" id="NNH86347.1"/>
    </source>
</evidence>
<dbReference type="EMBL" id="SJOA01000046">
    <property type="protein sequence ID" value="TCB53352.1"/>
    <property type="molecule type" value="Genomic_DNA"/>
</dbReference>
<dbReference type="Proteomes" id="UP000291380">
    <property type="component" value="Unassembled WGS sequence"/>
</dbReference>
<dbReference type="EMBL" id="JABERG010000001">
    <property type="protein sequence ID" value="NNH86347.1"/>
    <property type="molecule type" value="Genomic_DNA"/>
</dbReference>
<dbReference type="OrthoDB" id="9802489at2"/>
<protein>
    <submittedName>
        <fullName evidence="3">Carboxymuconolactone decarboxylase family protein</fullName>
    </submittedName>
</protein>
<dbReference type="InterPro" id="IPR052512">
    <property type="entry name" value="4CMD/NDH-1_regulator"/>
</dbReference>
<dbReference type="Gene3D" id="1.20.1290.10">
    <property type="entry name" value="AhpD-like"/>
    <property type="match status" value="1"/>
</dbReference>
<dbReference type="STRING" id="1977878.B9T23_04430"/>
<evidence type="ECO:0000259" key="1">
    <source>
        <dbReference type="Pfam" id="PF02627"/>
    </source>
</evidence>
<dbReference type="Pfam" id="PF02627">
    <property type="entry name" value="CMD"/>
    <property type="match status" value="1"/>
</dbReference>
<dbReference type="InterPro" id="IPR029032">
    <property type="entry name" value="AhpD-like"/>
</dbReference>
<accession>A0A241VIS2</accession>
<keyword evidence="5" id="KW-1185">Reference proteome</keyword>
<dbReference type="Proteomes" id="UP000546536">
    <property type="component" value="Unassembled WGS sequence"/>
</dbReference>
<evidence type="ECO:0000313" key="5">
    <source>
        <dbReference type="Proteomes" id="UP000546536"/>
    </source>
</evidence>
<comment type="caution">
    <text evidence="3">The sequence shown here is derived from an EMBL/GenBank/DDBJ whole genome shotgun (WGS) entry which is preliminary data.</text>
</comment>
<reference evidence="3 4" key="1">
    <citation type="submission" date="2019-02" db="EMBL/GenBank/DDBJ databases">
        <title>High diversity of culturable Acinetobacter species in natural soil and water ecosystems.</title>
        <authorList>
            <person name="Radolfova-Krizova L."/>
            <person name="Nemec A."/>
        </authorList>
    </citation>
    <scope>NUCLEOTIDE SEQUENCE [LARGE SCALE GENOMIC DNA]</scope>
    <source>
        <strain evidence="3 4">ANC 4281</strain>
    </source>
</reference>
<name>A0A241VIS2_9GAMM</name>
<dbReference type="GO" id="GO:0051920">
    <property type="term" value="F:peroxiredoxin activity"/>
    <property type="evidence" value="ECO:0007669"/>
    <property type="project" value="InterPro"/>
</dbReference>
<dbReference type="PANTHER" id="PTHR33570">
    <property type="entry name" value="4-CARBOXYMUCONOLACTONE DECARBOXYLASE FAMILY PROTEIN"/>
    <property type="match status" value="1"/>
</dbReference>
<dbReference type="SUPFAM" id="SSF69118">
    <property type="entry name" value="AhpD-like"/>
    <property type="match status" value="1"/>
</dbReference>
<dbReference type="InterPro" id="IPR003779">
    <property type="entry name" value="CMD-like"/>
</dbReference>
<feature type="domain" description="Carboxymuconolactone decarboxylase-like" evidence="1">
    <location>
        <begin position="40"/>
        <end position="122"/>
    </location>
</feature>
<dbReference type="RefSeq" id="WP_086193161.1">
    <property type="nucleotide sequence ID" value="NZ_JABERG010000001.1"/>
</dbReference>
<proteinExistence type="predicted"/>
<organism evidence="3 4">
    <name type="scientific">Acinetobacter terrae</name>
    <dbReference type="NCBI Taxonomy" id="2731247"/>
    <lineage>
        <taxon>Bacteria</taxon>
        <taxon>Pseudomonadati</taxon>
        <taxon>Pseudomonadota</taxon>
        <taxon>Gammaproteobacteria</taxon>
        <taxon>Moraxellales</taxon>
        <taxon>Moraxellaceae</taxon>
        <taxon>Acinetobacter</taxon>
        <taxon>Acinetobacter Taxon 24</taxon>
    </lineage>
</organism>
<dbReference type="PANTHER" id="PTHR33570:SF2">
    <property type="entry name" value="CARBOXYMUCONOLACTONE DECARBOXYLASE-LIKE DOMAIN-CONTAINING PROTEIN"/>
    <property type="match status" value="1"/>
</dbReference>
<reference evidence="2 5" key="2">
    <citation type="submission" date="2020-04" db="EMBL/GenBank/DDBJ databases">
        <title>Acinetobacter Taxon 24.</title>
        <authorList>
            <person name="Nemec A."/>
            <person name="Radolfova-Krizova L."/>
            <person name="Higgins P.G."/>
            <person name="Spanelova P."/>
        </authorList>
    </citation>
    <scope>NUCLEOTIDE SEQUENCE [LARGE SCALE GENOMIC DNA]</scope>
    <source>
        <strain evidence="2 5">ANC 4279</strain>
    </source>
</reference>
<dbReference type="AlphaFoldDB" id="A0A241VIS2"/>
<evidence type="ECO:0000313" key="3">
    <source>
        <dbReference type="EMBL" id="TCB53352.1"/>
    </source>
</evidence>
<gene>
    <name evidence="3" type="ORF">E0H85_16850</name>
    <name evidence="2" type="ORF">HLH13_01200</name>
</gene>
<accession>A0A4R0ECP4</accession>
<evidence type="ECO:0000313" key="4">
    <source>
        <dbReference type="Proteomes" id="UP000291380"/>
    </source>
</evidence>
<accession>A0A7Y2WJ00</accession>
<sequence>MTTERYQRGLDRMLELVGTPQENTFDHVKLVESYKELDADLSDYIISFAFGDIYSRKSLTQQEQTMVTISTLVALGTEPQLKLHINVGFNVGLTQEKIVGALIQCIPYVGFPRVLNGLTLLKQVMAERGLSPKTEAN</sequence>